<name>A0A1G9LQA2_9GAMM</name>
<dbReference type="RefSeq" id="WP_089728469.1">
    <property type="nucleotide sequence ID" value="NZ_FNGI01000005.1"/>
</dbReference>
<dbReference type="Proteomes" id="UP000198654">
    <property type="component" value="Unassembled WGS sequence"/>
</dbReference>
<dbReference type="SUPFAM" id="SSF47240">
    <property type="entry name" value="Ferritin-like"/>
    <property type="match status" value="1"/>
</dbReference>
<reference evidence="1 2" key="1">
    <citation type="submission" date="2016-10" db="EMBL/GenBank/DDBJ databases">
        <authorList>
            <person name="de Groot N.N."/>
        </authorList>
    </citation>
    <scope>NUCLEOTIDE SEQUENCE [LARGE SCALE GENOMIC DNA]</scope>
    <source>
        <strain evidence="1 2">DSM 14789</strain>
    </source>
</reference>
<accession>A0A1G9LQA2</accession>
<dbReference type="EMBL" id="FNGI01000005">
    <property type="protein sequence ID" value="SDL64108.1"/>
    <property type="molecule type" value="Genomic_DNA"/>
</dbReference>
<keyword evidence="2" id="KW-1185">Reference proteome</keyword>
<evidence type="ECO:0000313" key="1">
    <source>
        <dbReference type="EMBL" id="SDL64108.1"/>
    </source>
</evidence>
<dbReference type="STRING" id="119000.SAMN05661010_02207"/>
<protein>
    <recommendedName>
        <fullName evidence="3">DUF892 family protein</fullName>
    </recommendedName>
</protein>
<proteinExistence type="predicted"/>
<evidence type="ECO:0000313" key="2">
    <source>
        <dbReference type="Proteomes" id="UP000198654"/>
    </source>
</evidence>
<evidence type="ECO:0008006" key="3">
    <source>
        <dbReference type="Google" id="ProtNLM"/>
    </source>
</evidence>
<gene>
    <name evidence="1" type="ORF">SAMN05661010_02207</name>
</gene>
<sequence>MQRARNTTINTILPQELLVLASSHEHYEMNRYRRLALRFLPFNAGISRLLEALATECEQRLHEMRVACERSGTPEPTLTVSPLRERYTDGSEKHFFVINVAMAATVLAEALNGEHQSLRFYRQLLASNATPELHPLIATFIKQSQVQCRILEESQGQWLMSAPGFSRSA</sequence>
<dbReference type="InterPro" id="IPR012347">
    <property type="entry name" value="Ferritin-like"/>
</dbReference>
<organism evidence="1 2">
    <name type="scientific">Modicisalibacter muralis</name>
    <dbReference type="NCBI Taxonomy" id="119000"/>
    <lineage>
        <taxon>Bacteria</taxon>
        <taxon>Pseudomonadati</taxon>
        <taxon>Pseudomonadota</taxon>
        <taxon>Gammaproteobacteria</taxon>
        <taxon>Oceanospirillales</taxon>
        <taxon>Halomonadaceae</taxon>
        <taxon>Modicisalibacter</taxon>
    </lineage>
</organism>
<dbReference type="AlphaFoldDB" id="A0A1G9LQA2"/>
<dbReference type="InterPro" id="IPR009078">
    <property type="entry name" value="Ferritin-like_SF"/>
</dbReference>
<dbReference type="OrthoDB" id="6161818at2"/>
<dbReference type="Gene3D" id="1.20.1260.10">
    <property type="match status" value="1"/>
</dbReference>